<name>A0A5N6JU22_MONLA</name>
<dbReference type="Proteomes" id="UP000326757">
    <property type="component" value="Unassembled WGS sequence"/>
</dbReference>
<protein>
    <submittedName>
        <fullName evidence="2">Uncharacterized protein</fullName>
    </submittedName>
</protein>
<evidence type="ECO:0000313" key="3">
    <source>
        <dbReference type="Proteomes" id="UP000326757"/>
    </source>
</evidence>
<feature type="region of interest" description="Disordered" evidence="1">
    <location>
        <begin position="43"/>
        <end position="70"/>
    </location>
</feature>
<feature type="compositionally biased region" description="Basic and acidic residues" evidence="1">
    <location>
        <begin position="60"/>
        <end position="70"/>
    </location>
</feature>
<organism evidence="2 3">
    <name type="scientific">Monilinia laxa</name>
    <name type="common">Brown rot fungus</name>
    <name type="synonym">Sclerotinia laxa</name>
    <dbReference type="NCBI Taxonomy" id="61186"/>
    <lineage>
        <taxon>Eukaryota</taxon>
        <taxon>Fungi</taxon>
        <taxon>Dikarya</taxon>
        <taxon>Ascomycota</taxon>
        <taxon>Pezizomycotina</taxon>
        <taxon>Leotiomycetes</taxon>
        <taxon>Helotiales</taxon>
        <taxon>Sclerotiniaceae</taxon>
        <taxon>Monilinia</taxon>
    </lineage>
</organism>
<evidence type="ECO:0000313" key="2">
    <source>
        <dbReference type="EMBL" id="KAB8292568.1"/>
    </source>
</evidence>
<accession>A0A5N6JU22</accession>
<feature type="compositionally biased region" description="Polar residues" evidence="1">
    <location>
        <begin position="47"/>
        <end position="59"/>
    </location>
</feature>
<proteinExistence type="predicted"/>
<keyword evidence="3" id="KW-1185">Reference proteome</keyword>
<evidence type="ECO:0000256" key="1">
    <source>
        <dbReference type="SAM" id="MobiDB-lite"/>
    </source>
</evidence>
<sequence>MSLQPCYIFHGNPLTRPSTHRKELPNSRRIVDTIIQTHRVHKRITQESRSNIEAATLSTGREHDTGSMPT</sequence>
<reference evidence="2 3" key="1">
    <citation type="submission" date="2019-06" db="EMBL/GenBank/DDBJ databases">
        <title>Genome Sequence of the Brown Rot Fungal Pathogen Monilinia laxa.</title>
        <authorList>
            <person name="De Miccolis Angelini R.M."/>
            <person name="Landi L."/>
            <person name="Abate D."/>
            <person name="Pollastro S."/>
            <person name="Romanazzi G."/>
            <person name="Faretra F."/>
        </authorList>
    </citation>
    <scope>NUCLEOTIDE SEQUENCE [LARGE SCALE GENOMIC DNA]</scope>
    <source>
        <strain evidence="2 3">Mlax316</strain>
    </source>
</reference>
<dbReference type="AlphaFoldDB" id="A0A5N6JU22"/>
<gene>
    <name evidence="2" type="ORF">EYC80_008274</name>
</gene>
<comment type="caution">
    <text evidence="2">The sequence shown here is derived from an EMBL/GenBank/DDBJ whole genome shotgun (WGS) entry which is preliminary data.</text>
</comment>
<dbReference type="EMBL" id="VIGI01000013">
    <property type="protein sequence ID" value="KAB8292568.1"/>
    <property type="molecule type" value="Genomic_DNA"/>
</dbReference>